<organism evidence="2 3">
    <name type="scientific">Lactobacillus delbrueckii</name>
    <dbReference type="NCBI Taxonomy" id="1584"/>
    <lineage>
        <taxon>Bacteria</taxon>
        <taxon>Bacillati</taxon>
        <taxon>Bacillota</taxon>
        <taxon>Bacilli</taxon>
        <taxon>Lactobacillales</taxon>
        <taxon>Lactobacillaceae</taxon>
        <taxon>Lactobacillus</taxon>
    </lineage>
</organism>
<dbReference type="Proteomes" id="UP001054884">
    <property type="component" value="Unassembled WGS sequence"/>
</dbReference>
<comment type="caution">
    <text evidence="2">The sequence shown here is derived from an EMBL/GenBank/DDBJ whole genome shotgun (WGS) entry which is preliminary data.</text>
</comment>
<proteinExistence type="predicted"/>
<evidence type="ECO:0000259" key="1">
    <source>
        <dbReference type="Pfam" id="PF13391"/>
    </source>
</evidence>
<feature type="domain" description="HNH nuclease" evidence="1">
    <location>
        <begin position="153"/>
        <end position="206"/>
    </location>
</feature>
<evidence type="ECO:0000313" key="3">
    <source>
        <dbReference type="Proteomes" id="UP001054884"/>
    </source>
</evidence>
<name>A0ABD0AH75_9LACO</name>
<dbReference type="InterPro" id="IPR003615">
    <property type="entry name" value="HNH_nuc"/>
</dbReference>
<dbReference type="RefSeq" id="WP_236160393.1">
    <property type="nucleotide sequence ID" value="NZ_BNHQ01000065.1"/>
</dbReference>
<keyword evidence="2" id="KW-0255">Endonuclease</keyword>
<keyword evidence="2" id="KW-0540">Nuclease</keyword>
<dbReference type="GO" id="GO:0004519">
    <property type="term" value="F:endonuclease activity"/>
    <property type="evidence" value="ECO:0007669"/>
    <property type="project" value="UniProtKB-KW"/>
</dbReference>
<protein>
    <submittedName>
        <fullName evidence="2">Restriction endonuclease</fullName>
    </submittedName>
</protein>
<sequence>MAINRGKRWTEEETTLAYALYCEIPFGQITGRNPKVIKLAQLLGRTPGSVGMKMCNLARFDPELQKRNVGGLKNGSKMDEIVYRKYESNLEELAYQVQLIKESLSTGEIYEPKYYNQEQVNMPEGRDKVREVKTRVGQDAFRRVVLSSYHNKCCITGINNSELLVASHIKPWSVSDAATEKTNPRNGLCLNSLHDKTFDCGLITIDKGLHVIISDNLAKTDMDNNTREWLKSYDHRQIALPEKFIPSVEFIEYHNDVIFQG</sequence>
<keyword evidence="2" id="KW-0378">Hydrolase</keyword>
<reference evidence="2 3" key="1">
    <citation type="journal article" date="2022" name="J. Dairy Sci.">
        <title>Genetic diversity of Lactobacillus delbrueckii isolated from raw milk in Hokkaido, Japan.</title>
        <authorList>
            <person name="Tsuchihashi H."/>
            <person name="Ichikawa A."/>
            <person name="Takeda M."/>
            <person name="Koizumi A."/>
            <person name="Mizoguchi C."/>
            <person name="Ishida T."/>
            <person name="Kimura K."/>
        </authorList>
    </citation>
    <scope>NUCLEOTIDE SEQUENCE [LARGE SCALE GENOMIC DNA]</scope>
    <source>
        <strain evidence="2 3">ME-791</strain>
    </source>
</reference>
<dbReference type="Pfam" id="PF13391">
    <property type="entry name" value="HNH_2"/>
    <property type="match status" value="1"/>
</dbReference>
<accession>A0ABD0AH75</accession>
<gene>
    <name evidence="2" type="ORF">ME791_15360</name>
</gene>
<dbReference type="AlphaFoldDB" id="A0ABD0AH75"/>
<evidence type="ECO:0000313" key="2">
    <source>
        <dbReference type="EMBL" id="GHN34384.1"/>
    </source>
</evidence>
<dbReference type="EMBL" id="BNHY01000042">
    <property type="protein sequence ID" value="GHN34384.1"/>
    <property type="molecule type" value="Genomic_DNA"/>
</dbReference>